<name>A0ABR2QEQ9_9ROSI</name>
<proteinExistence type="predicted"/>
<dbReference type="InterPro" id="IPR002083">
    <property type="entry name" value="MATH/TRAF_dom"/>
</dbReference>
<dbReference type="InterPro" id="IPR050804">
    <property type="entry name" value="MCC"/>
</dbReference>
<dbReference type="Gene3D" id="2.60.210.10">
    <property type="entry name" value="Apoptosis, Tumor Necrosis Factor Receptor Associated Protein 2, Chain A"/>
    <property type="match status" value="1"/>
</dbReference>
<dbReference type="SMART" id="SM00061">
    <property type="entry name" value="MATH"/>
    <property type="match status" value="1"/>
</dbReference>
<accession>A0ABR2QEQ9</accession>
<dbReference type="EMBL" id="JBBPBN010000040">
    <property type="protein sequence ID" value="KAK8999171.1"/>
    <property type="molecule type" value="Genomic_DNA"/>
</dbReference>
<keyword evidence="5" id="KW-1185">Reference proteome</keyword>
<dbReference type="Proteomes" id="UP001396334">
    <property type="component" value="Unassembled WGS sequence"/>
</dbReference>
<reference evidence="4 5" key="1">
    <citation type="journal article" date="2024" name="G3 (Bethesda)">
        <title>Genome assembly of Hibiscus sabdariffa L. provides insights into metabolisms of medicinal natural products.</title>
        <authorList>
            <person name="Kim T."/>
        </authorList>
    </citation>
    <scope>NUCLEOTIDE SEQUENCE [LARGE SCALE GENOMIC DNA]</scope>
    <source>
        <strain evidence="4">TK-2024</strain>
        <tissue evidence="4">Old leaves</tissue>
    </source>
</reference>
<dbReference type="Pfam" id="PF22486">
    <property type="entry name" value="MATH_2"/>
    <property type="match status" value="1"/>
</dbReference>
<protein>
    <recommendedName>
        <fullName evidence="3">MATH domain-containing protein</fullName>
    </recommendedName>
</protein>
<evidence type="ECO:0000313" key="4">
    <source>
        <dbReference type="EMBL" id="KAK8999171.1"/>
    </source>
</evidence>
<dbReference type="InterPro" id="IPR008974">
    <property type="entry name" value="TRAF-like"/>
</dbReference>
<evidence type="ECO:0000313" key="5">
    <source>
        <dbReference type="Proteomes" id="UP001396334"/>
    </source>
</evidence>
<dbReference type="SUPFAM" id="SSF49599">
    <property type="entry name" value="TRAF domain-like"/>
    <property type="match status" value="1"/>
</dbReference>
<sequence>MFNQIWKRSFANPESSSTPSSDNGSNSGSNLTNVKWRVEILKAVDDSKSQSMNVNGEITKVTWRIENFSSFKKDEDLCSKDFVVDGNKWRLCIFPKGNKEDYLTIYLEIGDSAALPSGWSRFVQYGFAVVDQIDRMDSIIQVNHAAFNTEYASWGTESFLFLSKLHDPKRRYLVDDACLVEAFVYTVSTEGLISCEFILETDSDKHKTKEADCDKGEMDIEQKHAALLAEQKEIFRSSKKMKMELEAVGKEWTGYEANAKAAEAEWGRLKDFISSIKGKI</sequence>
<dbReference type="PANTHER" id="PTHR46236:SF35">
    <property type="entry name" value="MATH DOMAIN-CONTAINING PROTEIN"/>
    <property type="match status" value="1"/>
</dbReference>
<evidence type="ECO:0000259" key="3">
    <source>
        <dbReference type="PROSITE" id="PS50144"/>
    </source>
</evidence>
<comment type="caution">
    <text evidence="4">The sequence shown here is derived from an EMBL/GenBank/DDBJ whole genome shotgun (WGS) entry which is preliminary data.</text>
</comment>
<dbReference type="PANTHER" id="PTHR46236">
    <property type="entry name" value="TRAF-LIKE SUPERFAMILY PROTEIN"/>
    <property type="match status" value="1"/>
</dbReference>
<evidence type="ECO:0000256" key="1">
    <source>
        <dbReference type="ARBA" id="ARBA00023054"/>
    </source>
</evidence>
<feature type="region of interest" description="Disordered" evidence="2">
    <location>
        <begin position="1"/>
        <end position="30"/>
    </location>
</feature>
<keyword evidence="1" id="KW-0175">Coiled coil</keyword>
<organism evidence="4 5">
    <name type="scientific">Hibiscus sabdariffa</name>
    <name type="common">roselle</name>
    <dbReference type="NCBI Taxonomy" id="183260"/>
    <lineage>
        <taxon>Eukaryota</taxon>
        <taxon>Viridiplantae</taxon>
        <taxon>Streptophyta</taxon>
        <taxon>Embryophyta</taxon>
        <taxon>Tracheophyta</taxon>
        <taxon>Spermatophyta</taxon>
        <taxon>Magnoliopsida</taxon>
        <taxon>eudicotyledons</taxon>
        <taxon>Gunneridae</taxon>
        <taxon>Pentapetalae</taxon>
        <taxon>rosids</taxon>
        <taxon>malvids</taxon>
        <taxon>Malvales</taxon>
        <taxon>Malvaceae</taxon>
        <taxon>Malvoideae</taxon>
        <taxon>Hibiscus</taxon>
    </lineage>
</organism>
<dbReference type="CDD" id="cd00121">
    <property type="entry name" value="MATH"/>
    <property type="match status" value="1"/>
</dbReference>
<feature type="compositionally biased region" description="Low complexity" evidence="2">
    <location>
        <begin position="12"/>
        <end position="30"/>
    </location>
</feature>
<gene>
    <name evidence="4" type="ORF">V6N11_070348</name>
</gene>
<feature type="domain" description="MATH" evidence="3">
    <location>
        <begin position="58"/>
        <end position="184"/>
    </location>
</feature>
<dbReference type="PROSITE" id="PS50144">
    <property type="entry name" value="MATH"/>
    <property type="match status" value="1"/>
</dbReference>
<evidence type="ECO:0000256" key="2">
    <source>
        <dbReference type="SAM" id="MobiDB-lite"/>
    </source>
</evidence>